<evidence type="ECO:0000313" key="1">
    <source>
        <dbReference type="EMBL" id="QEG08294.1"/>
    </source>
</evidence>
<organism evidence="1 2">
    <name type="scientific">Aeromonas phage 2L372X</name>
    <dbReference type="NCBI Taxonomy" id="2588515"/>
    <lineage>
        <taxon>Viruses</taxon>
        <taxon>Duplodnaviria</taxon>
        <taxon>Heunggongvirae</taxon>
        <taxon>Uroviricota</taxon>
        <taxon>Caudoviricetes</taxon>
        <taxon>Plateaulakevirus</taxon>
        <taxon>Plateaulakevirus pv2L372X</taxon>
    </lineage>
</organism>
<dbReference type="EMBL" id="MK813938">
    <property type="protein sequence ID" value="QEG08294.1"/>
    <property type="molecule type" value="Genomic_DNA"/>
</dbReference>
<gene>
    <name evidence="1" type="primary">2L372X_041</name>
</gene>
<dbReference type="Proteomes" id="UP000323400">
    <property type="component" value="Segment"/>
</dbReference>
<proteinExistence type="predicted"/>
<keyword evidence="2" id="KW-1185">Reference proteome</keyword>
<dbReference type="RefSeq" id="YP_009846379.1">
    <property type="nucleotide sequence ID" value="NC_048770.1"/>
</dbReference>
<dbReference type="KEGG" id="vg:55616747"/>
<name>A0A5B9N388_9CAUD</name>
<dbReference type="GeneID" id="55616747"/>
<reference evidence="1 2" key="1">
    <citation type="submission" date="2019-04" db="EMBL/GenBank/DDBJ databases">
        <title>Nine Novel Phages from a Plateau Lake in Southwest China Provide Insights into Aeromonas Phage Diversity.</title>
        <authorList>
            <person name="Xiao W."/>
            <person name="Bai M."/>
            <person name="Wang Y."/>
            <person name="Cui X."/>
        </authorList>
    </citation>
    <scope>NUCLEOTIDE SEQUENCE [LARGE SCALE GENOMIC DNA]</scope>
</reference>
<accession>A0A5B9N388</accession>
<evidence type="ECO:0000313" key="2">
    <source>
        <dbReference type="Proteomes" id="UP000323400"/>
    </source>
</evidence>
<protein>
    <submittedName>
        <fullName evidence="1">Uncharacterized protein</fullName>
    </submittedName>
</protein>
<sequence length="211" mass="24693">MSFYVWDTPEVAKHFNVSYSSKHHFYVSIDGTRNTVYKDDSRTYMGKSSIEEMMLLGIPEYKLHPAHGLIPANSKLFKEDTNKEHKEKQMKQPVKKVFEVGDKCVIRNPNNYELMEEVKKYFIDKECKIVAKFKLSIPMVVVQFVDPENSDMLGVCVVFREEMCYPVKTHKEKTIDKMKEVCDYKGSWSSLYQQFASDLYDAGFRFEGDVE</sequence>